<evidence type="ECO:0000259" key="8">
    <source>
        <dbReference type="Pfam" id="PF21282"/>
    </source>
</evidence>
<feature type="domain" description="Anaphase-promoting complex subunit 1 beta-sandwich" evidence="8">
    <location>
        <begin position="873"/>
        <end position="954"/>
    </location>
</feature>
<evidence type="ECO:0000256" key="2">
    <source>
        <dbReference type="ARBA" id="ARBA00022618"/>
    </source>
</evidence>
<keyword evidence="2" id="KW-0132">Cell division</keyword>
<feature type="domain" description="Anaphase-promoting complex subunit 1 C-terminal" evidence="7">
    <location>
        <begin position="1007"/>
        <end position="1193"/>
    </location>
</feature>
<dbReference type="PANTHER" id="PTHR12827:SF3">
    <property type="entry name" value="ANAPHASE-PROMOTING COMPLEX SUBUNIT 1"/>
    <property type="match status" value="1"/>
</dbReference>
<name>A0A165EFG6_9BASI</name>
<keyword evidence="3" id="KW-0677">Repeat</keyword>
<gene>
    <name evidence="9" type="ORF">CALCODRAFT_499449</name>
</gene>
<dbReference type="Pfam" id="PF18122">
    <property type="entry name" value="APC1_C"/>
    <property type="match status" value="1"/>
</dbReference>
<evidence type="ECO:0000256" key="4">
    <source>
        <dbReference type="ARBA" id="ARBA00022776"/>
    </source>
</evidence>
<dbReference type="STRING" id="1353952.A0A165EFG6"/>
<dbReference type="Proteomes" id="UP000076842">
    <property type="component" value="Unassembled WGS sequence"/>
</dbReference>
<dbReference type="Gene3D" id="1.25.10.10">
    <property type="entry name" value="Leucine-rich Repeat Variant"/>
    <property type="match status" value="2"/>
</dbReference>
<evidence type="ECO:0000259" key="7">
    <source>
        <dbReference type="Pfam" id="PF18122"/>
    </source>
</evidence>
<evidence type="ECO:0000256" key="5">
    <source>
        <dbReference type="ARBA" id="ARBA00023306"/>
    </source>
</evidence>
<dbReference type="GO" id="GO:0070979">
    <property type="term" value="P:protein K11-linked ubiquitination"/>
    <property type="evidence" value="ECO:0007669"/>
    <property type="project" value="TreeGrafter"/>
</dbReference>
<dbReference type="PANTHER" id="PTHR12827">
    <property type="entry name" value="MEIOTIC CHECKPOINT REGULATOR TSG24 FAMILY MEMBER"/>
    <property type="match status" value="1"/>
</dbReference>
<evidence type="ECO:0000256" key="3">
    <source>
        <dbReference type="ARBA" id="ARBA00022737"/>
    </source>
</evidence>
<proteinExistence type="inferred from homology"/>
<dbReference type="Pfam" id="PF21282">
    <property type="entry name" value="APC1_3rd"/>
    <property type="match status" value="1"/>
</dbReference>
<evidence type="ECO:0000256" key="6">
    <source>
        <dbReference type="SAM" id="MobiDB-lite"/>
    </source>
</evidence>
<accession>A0A165EFG6</accession>
<protein>
    <submittedName>
        <fullName evidence="9">Uncharacterized protein</fullName>
    </submittedName>
</protein>
<dbReference type="InterPro" id="IPR041221">
    <property type="entry name" value="APC1_C"/>
</dbReference>
<dbReference type="InterPro" id="IPR048971">
    <property type="entry name" value="Apc1_3rd"/>
</dbReference>
<dbReference type="FunCoup" id="A0A165EFG6">
    <property type="interactions" value="618"/>
</dbReference>
<reference evidence="9 10" key="1">
    <citation type="journal article" date="2016" name="Mol. Biol. Evol.">
        <title>Comparative Genomics of Early-Diverging Mushroom-Forming Fungi Provides Insights into the Origins of Lignocellulose Decay Capabilities.</title>
        <authorList>
            <person name="Nagy L.G."/>
            <person name="Riley R."/>
            <person name="Tritt A."/>
            <person name="Adam C."/>
            <person name="Daum C."/>
            <person name="Floudas D."/>
            <person name="Sun H."/>
            <person name="Yadav J.S."/>
            <person name="Pangilinan J."/>
            <person name="Larsson K.H."/>
            <person name="Matsuura K."/>
            <person name="Barry K."/>
            <person name="Labutti K."/>
            <person name="Kuo R."/>
            <person name="Ohm R.A."/>
            <person name="Bhattacharya S.S."/>
            <person name="Shirouzu T."/>
            <person name="Yoshinaga Y."/>
            <person name="Martin F.M."/>
            <person name="Grigoriev I.V."/>
            <person name="Hibbett D.S."/>
        </authorList>
    </citation>
    <scope>NUCLEOTIDE SEQUENCE [LARGE SCALE GENOMIC DNA]</scope>
    <source>
        <strain evidence="9 10">HHB12733</strain>
    </source>
</reference>
<keyword evidence="5" id="KW-0131">Cell cycle</keyword>
<evidence type="ECO:0000256" key="1">
    <source>
        <dbReference type="ARBA" id="ARBA00010547"/>
    </source>
</evidence>
<dbReference type="GO" id="GO:0051301">
    <property type="term" value="P:cell division"/>
    <property type="evidence" value="ECO:0007669"/>
    <property type="project" value="UniProtKB-KW"/>
</dbReference>
<keyword evidence="10" id="KW-1185">Reference proteome</keyword>
<keyword evidence="4" id="KW-0498">Mitosis</keyword>
<dbReference type="AlphaFoldDB" id="A0A165EFG6"/>
<dbReference type="GO" id="GO:0007091">
    <property type="term" value="P:metaphase/anaphase transition of mitotic cell cycle"/>
    <property type="evidence" value="ECO:0007669"/>
    <property type="project" value="TreeGrafter"/>
</dbReference>
<dbReference type="InterPro" id="IPR024990">
    <property type="entry name" value="Apc1"/>
</dbReference>
<dbReference type="InterPro" id="IPR011989">
    <property type="entry name" value="ARM-like"/>
</dbReference>
<dbReference type="GO" id="GO:0060090">
    <property type="term" value="F:molecular adaptor activity"/>
    <property type="evidence" value="ECO:0007669"/>
    <property type="project" value="TreeGrafter"/>
</dbReference>
<feature type="region of interest" description="Disordered" evidence="6">
    <location>
        <begin position="1145"/>
        <end position="1172"/>
    </location>
</feature>
<dbReference type="GO" id="GO:0031145">
    <property type="term" value="P:anaphase-promoting complex-dependent catabolic process"/>
    <property type="evidence" value="ECO:0007669"/>
    <property type="project" value="TreeGrafter"/>
</dbReference>
<evidence type="ECO:0000313" key="9">
    <source>
        <dbReference type="EMBL" id="KZT54757.1"/>
    </source>
</evidence>
<sequence length="1262" mass="140230">MIQDPCLRSVRQAASLQITYPPTAPIQAPSPYIAPILLALHLLAEDYKAYTNKFDELAQVVRLVIRLASVAQRDWAQHWMRECPFVTDPAHMSASILRSSTIDRRLDFPPPNLMMYTSSYFAQDSKQRYFVLPQIGKLFGVTVSNIMGTVDPCRRSSMLLEIYSALRSPQDGALHISQTVHHMSLYGLSPGELNTVPLGIALPLWEALRRARYRPPSTAPRRFYQLCGREDLAMTVFGNDRALGMTESFKQRNEPDEEHQFSVSKLYGEAYVSLAGRAKEETTGVGDPRVRHFTDVRFPEDYRLREVETMLRSSRTCIIRVQDRPDLSDHQLANDHQLLIMHIAERTLSLPLGRAALTFATVPTAQADSYSLPPLEFAVKLLPQGSVLNLDGARLTDDVRFWTEFNNAVAAALRIAPATEGVDYSWIILLNKPPELSSKHAGFIYGLGLTGHLRSMLPFQAFGYLAPKHMFTTIAVLLGLAAAHCGTGNETVTQMISVHTPALLPPNSAELNIPVLTQAAGLMGLGLLYLGTRNRKMARVALQEISRKDLVKPGQTDEHRESYALSAGFAFGFIMVGKGAQSNPADMAMVQQLQLLIHGETPAINQVKYQKQHFDVTITAPAAIVALMLMFMRTERQDIADLLRPPKTREELTHYAPYLIMLRTIARSVIMWNSVSLKVDWLYANLPEFLTRLLKKAPNAGQVLAQLDDASSLAYMYTIAGLCFGIGLRYVGSAEPEALTRLSMLHDAANKAMALSMTAYDQRIKRFAYKECVGAIQLAMAMVAAGTGELSIFQRLRVAHGQYSNVRYGTHVATHLSLGLLFLGNGRYTLGNSNAAIACLIASLYPRFPNNAADNRAHPQMLRHLWVLAAEPRCLITRDVDTGKIVGLPVRLRKKERSVETAQRMMAPSLLPEIENIVTLDVDSPRYSPLSLDIMNNPRHRASMIRDQTMWVKRQPGFLTYEEDIRGTRNINLHTNVAYLDTLPLDFPSEQPLDPDVTEHLFSFMKSSAHSMRTVAFAKYLCRQVGASPRENALFAFSHAALVECLALDKLNMLHAYLSVFLSRYDHPADNMDAVTVVRSLRAAATFYETQFSRFMDEGMSVNRSVTLRPSLIQSALTEAEKTADALSLDPGFRSALQAYIRGEGLAPDSSSDDDPSPNAESSMQGDDEDMGEVDGNVLARELSFFLAVYNFPPLKVLLEARERGRTASRTFGGSPQAVAQLPGWLALLLLKGGTAMSGERQPANDTITTRAVEEVIKAWTR</sequence>
<dbReference type="InParanoid" id="A0A165EFG6"/>
<evidence type="ECO:0000313" key="10">
    <source>
        <dbReference type="Proteomes" id="UP000076842"/>
    </source>
</evidence>
<dbReference type="OrthoDB" id="26401at2759"/>
<comment type="similarity">
    <text evidence="1">Belongs to the APC1 family.</text>
</comment>
<dbReference type="GO" id="GO:0005680">
    <property type="term" value="C:anaphase-promoting complex"/>
    <property type="evidence" value="ECO:0007669"/>
    <property type="project" value="InterPro"/>
</dbReference>
<dbReference type="EMBL" id="KV424008">
    <property type="protein sequence ID" value="KZT54757.1"/>
    <property type="molecule type" value="Genomic_DNA"/>
</dbReference>
<organism evidence="9 10">
    <name type="scientific">Calocera cornea HHB12733</name>
    <dbReference type="NCBI Taxonomy" id="1353952"/>
    <lineage>
        <taxon>Eukaryota</taxon>
        <taxon>Fungi</taxon>
        <taxon>Dikarya</taxon>
        <taxon>Basidiomycota</taxon>
        <taxon>Agaricomycotina</taxon>
        <taxon>Dacrymycetes</taxon>
        <taxon>Dacrymycetales</taxon>
        <taxon>Dacrymycetaceae</taxon>
        <taxon>Calocera</taxon>
    </lineage>
</organism>